<evidence type="ECO:0000256" key="6">
    <source>
        <dbReference type="ARBA" id="ARBA00022729"/>
    </source>
</evidence>
<evidence type="ECO:0000256" key="8">
    <source>
        <dbReference type="ARBA" id="ARBA00022837"/>
    </source>
</evidence>
<dbReference type="GO" id="GO:0005178">
    <property type="term" value="F:integrin binding"/>
    <property type="evidence" value="ECO:0007669"/>
    <property type="project" value="TreeGrafter"/>
</dbReference>
<evidence type="ECO:0000256" key="7">
    <source>
        <dbReference type="ARBA" id="ARBA00022737"/>
    </source>
</evidence>
<dbReference type="InterPro" id="IPR015812">
    <property type="entry name" value="Integrin_bsu"/>
</dbReference>
<dbReference type="Pfam" id="PF18372">
    <property type="entry name" value="I-EGF_1"/>
    <property type="match status" value="1"/>
</dbReference>
<dbReference type="Proteomes" id="UP000693946">
    <property type="component" value="Linkage Group LG9"/>
</dbReference>
<dbReference type="Pfam" id="PF23105">
    <property type="entry name" value="EGF_integrin"/>
    <property type="match status" value="1"/>
</dbReference>
<dbReference type="GO" id="GO:0046872">
    <property type="term" value="F:metal ion binding"/>
    <property type="evidence" value="ECO:0007669"/>
    <property type="project" value="UniProtKB-KW"/>
</dbReference>
<comment type="caution">
    <text evidence="18">The sequence shown here is derived from an EMBL/GenBank/DDBJ whole genome shotgun (WGS) entry which is preliminary data.</text>
</comment>
<keyword evidence="14" id="KW-0325">Glycoprotein</keyword>
<dbReference type="PANTHER" id="PTHR10082">
    <property type="entry name" value="INTEGRIN BETA SUBUNIT"/>
    <property type="match status" value="1"/>
</dbReference>
<feature type="domain" description="Integrin beta subunit tail" evidence="17">
    <location>
        <begin position="388"/>
        <end position="471"/>
    </location>
</feature>
<dbReference type="InterPro" id="IPR057073">
    <property type="entry name" value="EGF_integrin_2"/>
</dbReference>
<dbReference type="InterPro" id="IPR013111">
    <property type="entry name" value="EGF_extracell"/>
</dbReference>
<dbReference type="FunFam" id="2.10.25.10:FF:000036">
    <property type="entry name" value="Integrin beta"/>
    <property type="match status" value="1"/>
</dbReference>
<keyword evidence="3" id="KW-0245">EGF-like domain</keyword>
<dbReference type="GO" id="GO:0008305">
    <property type="term" value="C:integrin complex"/>
    <property type="evidence" value="ECO:0007669"/>
    <property type="project" value="TreeGrafter"/>
</dbReference>
<dbReference type="GO" id="GO:0033627">
    <property type="term" value="P:cell adhesion mediated by integrin"/>
    <property type="evidence" value="ECO:0007669"/>
    <property type="project" value="TreeGrafter"/>
</dbReference>
<keyword evidence="19" id="KW-1185">Reference proteome</keyword>
<evidence type="ECO:0000256" key="10">
    <source>
        <dbReference type="ARBA" id="ARBA00022989"/>
    </source>
</evidence>
<dbReference type="InterPro" id="IPR057243">
    <property type="entry name" value="Integrin_I-EGF_CS"/>
</dbReference>
<comment type="similarity">
    <text evidence="2">Belongs to the integrin beta chain family.</text>
</comment>
<dbReference type="GO" id="GO:0007160">
    <property type="term" value="P:cell-matrix adhesion"/>
    <property type="evidence" value="ECO:0007669"/>
    <property type="project" value="TreeGrafter"/>
</dbReference>
<dbReference type="PANTHER" id="PTHR10082:SF28">
    <property type="entry name" value="INTEGRIN BETA-1"/>
    <property type="match status" value="1"/>
</dbReference>
<keyword evidence="11" id="KW-0401">Integrin</keyword>
<evidence type="ECO:0000256" key="9">
    <source>
        <dbReference type="ARBA" id="ARBA00022842"/>
    </source>
</evidence>
<keyword evidence="5" id="KW-0479">Metal-binding</keyword>
<keyword evidence="7" id="KW-0677">Repeat</keyword>
<feature type="region of interest" description="Disordered" evidence="15">
    <location>
        <begin position="175"/>
        <end position="194"/>
    </location>
</feature>
<reference evidence="18 19" key="1">
    <citation type="journal article" date="2021" name="Sci. Rep.">
        <title>Chromosome anchoring in Senegalese sole (Solea senegalensis) reveals sex-associated markers and genome rearrangements in flatfish.</title>
        <authorList>
            <person name="Guerrero-Cozar I."/>
            <person name="Gomez-Garrido J."/>
            <person name="Berbel C."/>
            <person name="Martinez-Blanch J.F."/>
            <person name="Alioto T."/>
            <person name="Claros M.G."/>
            <person name="Gagnaire P.A."/>
            <person name="Manchado M."/>
        </authorList>
    </citation>
    <scope>NUCLEOTIDE SEQUENCE [LARGE SCALE GENOMIC DNA]</scope>
    <source>
        <strain evidence="18">Sse05_10M</strain>
    </source>
</reference>
<comment type="subcellular location">
    <subcellularLocation>
        <location evidence="1">Membrane</location>
        <topology evidence="1">Single-pass type I membrane protein</topology>
    </subcellularLocation>
</comment>
<evidence type="ECO:0000256" key="13">
    <source>
        <dbReference type="ARBA" id="ARBA00023157"/>
    </source>
</evidence>
<keyword evidence="4" id="KW-0812">Transmembrane</keyword>
<dbReference type="GO" id="GO:0005925">
    <property type="term" value="C:focal adhesion"/>
    <property type="evidence" value="ECO:0007669"/>
    <property type="project" value="TreeGrafter"/>
</dbReference>
<organism evidence="18 19">
    <name type="scientific">Solea senegalensis</name>
    <name type="common">Senegalese sole</name>
    <dbReference type="NCBI Taxonomy" id="28829"/>
    <lineage>
        <taxon>Eukaryota</taxon>
        <taxon>Metazoa</taxon>
        <taxon>Chordata</taxon>
        <taxon>Craniata</taxon>
        <taxon>Vertebrata</taxon>
        <taxon>Euteleostomi</taxon>
        <taxon>Actinopterygii</taxon>
        <taxon>Neopterygii</taxon>
        <taxon>Teleostei</taxon>
        <taxon>Neoteleostei</taxon>
        <taxon>Acanthomorphata</taxon>
        <taxon>Carangaria</taxon>
        <taxon>Pleuronectiformes</taxon>
        <taxon>Pleuronectoidei</taxon>
        <taxon>Soleidae</taxon>
        <taxon>Solea</taxon>
    </lineage>
</organism>
<feature type="signal peptide" evidence="16">
    <location>
        <begin position="1"/>
        <end position="33"/>
    </location>
</feature>
<evidence type="ECO:0000256" key="3">
    <source>
        <dbReference type="ARBA" id="ARBA00022536"/>
    </source>
</evidence>
<evidence type="ECO:0000256" key="16">
    <source>
        <dbReference type="SAM" id="SignalP"/>
    </source>
</evidence>
<keyword evidence="6 16" id="KW-0732">Signal</keyword>
<dbReference type="Pfam" id="PF07965">
    <property type="entry name" value="Integrin_B_tail"/>
    <property type="match status" value="1"/>
</dbReference>
<accession>A0AAV6PS35</accession>
<evidence type="ECO:0000259" key="17">
    <source>
        <dbReference type="SMART" id="SM01242"/>
    </source>
</evidence>
<evidence type="ECO:0000256" key="1">
    <source>
        <dbReference type="ARBA" id="ARBA00004479"/>
    </source>
</evidence>
<dbReference type="SMART" id="SM01242">
    <property type="entry name" value="Integrin_B_tail"/>
    <property type="match status" value="1"/>
</dbReference>
<evidence type="ECO:0000256" key="2">
    <source>
        <dbReference type="ARBA" id="ARBA00007449"/>
    </source>
</evidence>
<dbReference type="GO" id="GO:0007229">
    <property type="term" value="P:integrin-mediated signaling pathway"/>
    <property type="evidence" value="ECO:0007669"/>
    <property type="project" value="UniProtKB-KW"/>
</dbReference>
<keyword evidence="13" id="KW-1015">Disulfide bond</keyword>
<evidence type="ECO:0000256" key="5">
    <source>
        <dbReference type="ARBA" id="ARBA00022723"/>
    </source>
</evidence>
<dbReference type="InterPro" id="IPR040622">
    <property type="entry name" value="EGF_integrin_1"/>
</dbReference>
<dbReference type="Pfam" id="PF07974">
    <property type="entry name" value="EGF_2"/>
    <property type="match status" value="1"/>
</dbReference>
<name>A0AAV6PS35_SOLSE</name>
<dbReference type="EMBL" id="JAGKHQ010000021">
    <property type="protein sequence ID" value="KAG7474197.1"/>
    <property type="molecule type" value="Genomic_DNA"/>
</dbReference>
<proteinExistence type="inferred from homology"/>
<dbReference type="GO" id="GO:0098609">
    <property type="term" value="P:cell-cell adhesion"/>
    <property type="evidence" value="ECO:0007669"/>
    <property type="project" value="TreeGrafter"/>
</dbReference>
<evidence type="ECO:0000256" key="12">
    <source>
        <dbReference type="ARBA" id="ARBA00023136"/>
    </source>
</evidence>
<sequence length="471" mass="51537">MTKSIIMFPCNCRMAVKLLCLCLLLTLLYPSWAKKHSCPTSASSCDQCLMSGPECAWCTAPNMNIRCHNMKGLRRMGCRKSHTYNPQGEVQIVRNITSSESEAKILFLQPQEVSLRLRPGVSQIFHLTLTMPADQPVPELTTDASNVPEAVNITFSNADARNPLLIQVNVVAAQCPSKSDDSNPSKTGPWSVSISPRGSSLSVKLEITLECQCDCTGNREENSRACSGHGALMCGQCECYNSYTGQQCQRNTGSLTSHSQHDDYCRSAPDALVCSGVGVCVEGFCECEMRENPEEMYSGRYCECSNFDCLRANNKICGGQGQCSCGKCICKEEWTGEDCSCSMETAPCMATNQQLCNGQGMCQCGQCKCDLPYSGPTCESCPFCENTCQQHVECVECRAFGMGEKKDRCDQICGYLGVTMVETKDDLPQQGGTVKLCKMRSQDDCFFYYSFSHTSSGGESTVARSKDCGTN</sequence>
<gene>
    <name evidence="18" type="ORF">JOB18_003747</name>
</gene>
<keyword evidence="10" id="KW-1133">Transmembrane helix</keyword>
<keyword evidence="8" id="KW-0106">Calcium</keyword>
<evidence type="ECO:0000256" key="14">
    <source>
        <dbReference type="ARBA" id="ARBA00023180"/>
    </source>
</evidence>
<evidence type="ECO:0000256" key="4">
    <source>
        <dbReference type="ARBA" id="ARBA00022692"/>
    </source>
</evidence>
<evidence type="ECO:0000313" key="18">
    <source>
        <dbReference type="EMBL" id="KAG7474197.1"/>
    </source>
</evidence>
<dbReference type="GO" id="GO:0016477">
    <property type="term" value="P:cell migration"/>
    <property type="evidence" value="ECO:0007669"/>
    <property type="project" value="TreeGrafter"/>
</dbReference>
<feature type="compositionally biased region" description="Polar residues" evidence="15">
    <location>
        <begin position="184"/>
        <end position="194"/>
    </location>
</feature>
<evidence type="ECO:0000313" key="19">
    <source>
        <dbReference type="Proteomes" id="UP000693946"/>
    </source>
</evidence>
<dbReference type="InterPro" id="IPR012896">
    <property type="entry name" value="Integrin_bsu_tail"/>
</dbReference>
<feature type="chain" id="PRO_5043764645" description="Integrin beta subunit tail domain-containing protein" evidence="16">
    <location>
        <begin position="34"/>
        <end position="471"/>
    </location>
</feature>
<dbReference type="PROSITE" id="PS00243">
    <property type="entry name" value="I_EGF_1"/>
    <property type="match status" value="1"/>
</dbReference>
<protein>
    <recommendedName>
        <fullName evidence="17">Integrin beta subunit tail domain-containing protein</fullName>
    </recommendedName>
</protein>
<dbReference type="AlphaFoldDB" id="A0AAV6PS35"/>
<keyword evidence="9" id="KW-0460">Magnesium</keyword>
<keyword evidence="12" id="KW-0472">Membrane</keyword>
<evidence type="ECO:0000256" key="15">
    <source>
        <dbReference type="SAM" id="MobiDB-lite"/>
    </source>
</evidence>
<evidence type="ECO:0000256" key="11">
    <source>
        <dbReference type="ARBA" id="ARBA00023037"/>
    </source>
</evidence>
<dbReference type="GO" id="GO:0009986">
    <property type="term" value="C:cell surface"/>
    <property type="evidence" value="ECO:0007669"/>
    <property type="project" value="TreeGrafter"/>
</dbReference>